<dbReference type="RefSeq" id="WP_249700295.1">
    <property type="nucleotide sequence ID" value="NZ_JAMFLX010000018.1"/>
</dbReference>
<comment type="caution">
    <text evidence="3">The sequence shown here is derived from an EMBL/GenBank/DDBJ whole genome shotgun (WGS) entry which is preliminary data.</text>
</comment>
<feature type="compositionally biased region" description="Polar residues" evidence="2">
    <location>
        <begin position="43"/>
        <end position="61"/>
    </location>
</feature>
<gene>
    <name evidence="3" type="ORF">M3P05_13720</name>
</gene>
<organism evidence="3 4">
    <name type="scientific">Parendozoicomonas callyspongiae</name>
    <dbReference type="NCBI Taxonomy" id="2942213"/>
    <lineage>
        <taxon>Bacteria</taxon>
        <taxon>Pseudomonadati</taxon>
        <taxon>Pseudomonadota</taxon>
        <taxon>Gammaproteobacteria</taxon>
        <taxon>Oceanospirillales</taxon>
        <taxon>Endozoicomonadaceae</taxon>
        <taxon>Parendozoicomonas</taxon>
    </lineage>
</organism>
<sequence length="205" mass="22942">MDTTNSYSGIPSSSSAAYSCTTQNSPEVEGSCKASLASNVVNTEQGSVVNNTTSTPQLSNSQEREISTPKNENAAGISMVKRTVQKNPRPSNAIDHKYLLAKLGITEDSVAKIPNNELKALYKTKKLSDCEIRVTKNLRRKVKNRINENKRRSEEKKLEEELKFEVDILKTQHKLIIEEINRLQEDINCFKEICKKTVSEVPTPS</sequence>
<name>A0ABT0PHY4_9GAMM</name>
<keyword evidence="1" id="KW-0175">Coiled coil</keyword>
<accession>A0ABT0PHY4</accession>
<dbReference type="EMBL" id="JAMFLX010000018">
    <property type="protein sequence ID" value="MCL6270984.1"/>
    <property type="molecule type" value="Genomic_DNA"/>
</dbReference>
<dbReference type="Proteomes" id="UP001203338">
    <property type="component" value="Unassembled WGS sequence"/>
</dbReference>
<feature type="region of interest" description="Disordered" evidence="2">
    <location>
        <begin position="1"/>
        <end position="29"/>
    </location>
</feature>
<evidence type="ECO:0000256" key="2">
    <source>
        <dbReference type="SAM" id="MobiDB-lite"/>
    </source>
</evidence>
<protein>
    <recommendedName>
        <fullName evidence="5">BZIP domain-containing protein</fullName>
    </recommendedName>
</protein>
<evidence type="ECO:0000256" key="1">
    <source>
        <dbReference type="SAM" id="Coils"/>
    </source>
</evidence>
<evidence type="ECO:0000313" key="4">
    <source>
        <dbReference type="Proteomes" id="UP001203338"/>
    </source>
</evidence>
<proteinExistence type="predicted"/>
<evidence type="ECO:0008006" key="5">
    <source>
        <dbReference type="Google" id="ProtNLM"/>
    </source>
</evidence>
<feature type="region of interest" description="Disordered" evidence="2">
    <location>
        <begin position="43"/>
        <end position="70"/>
    </location>
</feature>
<keyword evidence="4" id="KW-1185">Reference proteome</keyword>
<feature type="coiled-coil region" evidence="1">
    <location>
        <begin position="139"/>
        <end position="186"/>
    </location>
</feature>
<evidence type="ECO:0000313" key="3">
    <source>
        <dbReference type="EMBL" id="MCL6270984.1"/>
    </source>
</evidence>
<feature type="compositionally biased region" description="Low complexity" evidence="2">
    <location>
        <begin position="1"/>
        <end position="19"/>
    </location>
</feature>
<reference evidence="3 4" key="1">
    <citation type="submission" date="2022-05" db="EMBL/GenBank/DDBJ databases">
        <authorList>
            <person name="Park J.-S."/>
        </authorList>
    </citation>
    <scope>NUCLEOTIDE SEQUENCE [LARGE SCALE GENOMIC DNA]</scope>
    <source>
        <strain evidence="3 4">2012CJ34-2</strain>
    </source>
</reference>